<keyword evidence="1" id="KW-0597">Phosphoprotein</keyword>
<name>A0AAN7C886_9PEZI</name>
<keyword evidence="4" id="KW-0949">S-adenosyl-L-methionine</keyword>
<keyword evidence="3" id="KW-0808">Transferase</keyword>
<dbReference type="PANTHER" id="PTHR32183">
    <property type="match status" value="1"/>
</dbReference>
<reference evidence="5" key="1">
    <citation type="journal article" date="2023" name="Mol. Phylogenet. Evol.">
        <title>Genome-scale phylogeny and comparative genomics of the fungal order Sordariales.</title>
        <authorList>
            <person name="Hensen N."/>
            <person name="Bonometti L."/>
            <person name="Westerberg I."/>
            <person name="Brannstrom I.O."/>
            <person name="Guillou S."/>
            <person name="Cros-Aarteil S."/>
            <person name="Calhoun S."/>
            <person name="Haridas S."/>
            <person name="Kuo A."/>
            <person name="Mondo S."/>
            <person name="Pangilinan J."/>
            <person name="Riley R."/>
            <person name="LaButti K."/>
            <person name="Andreopoulos B."/>
            <person name="Lipzen A."/>
            <person name="Chen C."/>
            <person name="Yan M."/>
            <person name="Daum C."/>
            <person name="Ng V."/>
            <person name="Clum A."/>
            <person name="Steindorff A."/>
            <person name="Ohm R.A."/>
            <person name="Martin F."/>
            <person name="Silar P."/>
            <person name="Natvig D.O."/>
            <person name="Lalanne C."/>
            <person name="Gautier V."/>
            <person name="Ament-Velasquez S.L."/>
            <person name="Kruys A."/>
            <person name="Hutchinson M.I."/>
            <person name="Powell A.J."/>
            <person name="Barry K."/>
            <person name="Miller A.N."/>
            <person name="Grigoriev I.V."/>
            <person name="Debuchy R."/>
            <person name="Gladieux P."/>
            <person name="Hiltunen Thoren M."/>
            <person name="Johannesson H."/>
        </authorList>
    </citation>
    <scope>NUCLEOTIDE SEQUENCE</scope>
    <source>
        <strain evidence="5">CBS 532.94</strain>
    </source>
</reference>
<sequence>MASNTAPNTTEAHSCQAVLCRSSWGGSGKNHTKTWSALWDSNPSGLWDRGRPSPALIDLIESGPDVIPRPKQSDTRKPRALVPACGRGYDVIMLALHGYDAYGLEVSSTAVETAREYAAAQLTAPSEYNYADTNNLDR</sequence>
<evidence type="ECO:0000313" key="5">
    <source>
        <dbReference type="EMBL" id="KAK4237075.1"/>
    </source>
</evidence>
<gene>
    <name evidence="5" type="ORF">C8A03DRAFT_35006</name>
</gene>
<evidence type="ECO:0000256" key="4">
    <source>
        <dbReference type="ARBA" id="ARBA00022691"/>
    </source>
</evidence>
<dbReference type="PANTHER" id="PTHR32183:SF6">
    <property type="entry name" value="CYSTEINE SULFINATE DESULFINASE_CYSTEINE DESULFURASE AND RELATED ENZYMES"/>
    <property type="match status" value="1"/>
</dbReference>
<evidence type="ECO:0000256" key="2">
    <source>
        <dbReference type="ARBA" id="ARBA00022603"/>
    </source>
</evidence>
<dbReference type="EMBL" id="MU860157">
    <property type="protein sequence ID" value="KAK4237075.1"/>
    <property type="molecule type" value="Genomic_DNA"/>
</dbReference>
<comment type="caution">
    <text evidence="5">The sequence shown here is derived from an EMBL/GenBank/DDBJ whole genome shotgun (WGS) entry which is preliminary data.</text>
</comment>
<organism evidence="5 6">
    <name type="scientific">Achaetomium macrosporum</name>
    <dbReference type="NCBI Taxonomy" id="79813"/>
    <lineage>
        <taxon>Eukaryota</taxon>
        <taxon>Fungi</taxon>
        <taxon>Dikarya</taxon>
        <taxon>Ascomycota</taxon>
        <taxon>Pezizomycotina</taxon>
        <taxon>Sordariomycetes</taxon>
        <taxon>Sordariomycetidae</taxon>
        <taxon>Sordariales</taxon>
        <taxon>Chaetomiaceae</taxon>
        <taxon>Achaetomium</taxon>
    </lineage>
</organism>
<proteinExistence type="predicted"/>
<dbReference type="Proteomes" id="UP001303760">
    <property type="component" value="Unassembled WGS sequence"/>
</dbReference>
<dbReference type="GO" id="GO:0008757">
    <property type="term" value="F:S-adenosylmethionine-dependent methyltransferase activity"/>
    <property type="evidence" value="ECO:0007669"/>
    <property type="project" value="InterPro"/>
</dbReference>
<protein>
    <submittedName>
        <fullName evidence="5">S-adenosyl-L-methionine-dependent methyltransferase</fullName>
    </submittedName>
</protein>
<accession>A0AAN7C886</accession>
<evidence type="ECO:0000256" key="3">
    <source>
        <dbReference type="ARBA" id="ARBA00022679"/>
    </source>
</evidence>
<keyword evidence="2 5" id="KW-0489">Methyltransferase</keyword>
<dbReference type="InterPro" id="IPR008854">
    <property type="entry name" value="TPMT"/>
</dbReference>
<evidence type="ECO:0000256" key="1">
    <source>
        <dbReference type="ARBA" id="ARBA00022553"/>
    </source>
</evidence>
<reference evidence="5" key="2">
    <citation type="submission" date="2023-05" db="EMBL/GenBank/DDBJ databases">
        <authorList>
            <consortium name="Lawrence Berkeley National Laboratory"/>
            <person name="Steindorff A."/>
            <person name="Hensen N."/>
            <person name="Bonometti L."/>
            <person name="Westerberg I."/>
            <person name="Brannstrom I.O."/>
            <person name="Guillou S."/>
            <person name="Cros-Aarteil S."/>
            <person name="Calhoun S."/>
            <person name="Haridas S."/>
            <person name="Kuo A."/>
            <person name="Mondo S."/>
            <person name="Pangilinan J."/>
            <person name="Riley R."/>
            <person name="Labutti K."/>
            <person name="Andreopoulos B."/>
            <person name="Lipzen A."/>
            <person name="Chen C."/>
            <person name="Yanf M."/>
            <person name="Daum C."/>
            <person name="Ng V."/>
            <person name="Clum A."/>
            <person name="Ohm R."/>
            <person name="Martin F."/>
            <person name="Silar P."/>
            <person name="Natvig D."/>
            <person name="Lalanne C."/>
            <person name="Gautier V."/>
            <person name="Ament-Velasquez S.L."/>
            <person name="Kruys A."/>
            <person name="Hutchinson M.I."/>
            <person name="Powell A.J."/>
            <person name="Barry K."/>
            <person name="Miller A.N."/>
            <person name="Grigoriev I.V."/>
            <person name="Debuchy R."/>
            <person name="Gladieux P."/>
            <person name="Thoren M.H."/>
            <person name="Johannesson H."/>
        </authorList>
    </citation>
    <scope>NUCLEOTIDE SEQUENCE</scope>
    <source>
        <strain evidence="5">CBS 532.94</strain>
    </source>
</reference>
<evidence type="ECO:0000313" key="6">
    <source>
        <dbReference type="Proteomes" id="UP001303760"/>
    </source>
</evidence>
<dbReference type="SUPFAM" id="SSF53335">
    <property type="entry name" value="S-adenosyl-L-methionine-dependent methyltransferases"/>
    <property type="match status" value="1"/>
</dbReference>
<dbReference type="PROSITE" id="PS51585">
    <property type="entry name" value="SAM_MT_TPMT"/>
    <property type="match status" value="1"/>
</dbReference>
<dbReference type="Gene3D" id="3.40.50.150">
    <property type="entry name" value="Vaccinia Virus protein VP39"/>
    <property type="match status" value="1"/>
</dbReference>
<dbReference type="AlphaFoldDB" id="A0AAN7C886"/>
<dbReference type="InterPro" id="IPR029063">
    <property type="entry name" value="SAM-dependent_MTases_sf"/>
</dbReference>
<dbReference type="GO" id="GO:0032259">
    <property type="term" value="P:methylation"/>
    <property type="evidence" value="ECO:0007669"/>
    <property type="project" value="UniProtKB-KW"/>
</dbReference>
<dbReference type="Pfam" id="PF05724">
    <property type="entry name" value="TPMT"/>
    <property type="match status" value="1"/>
</dbReference>
<keyword evidence="6" id="KW-1185">Reference proteome</keyword>